<keyword evidence="1" id="KW-0175">Coiled coil</keyword>
<proteinExistence type="predicted"/>
<dbReference type="RefSeq" id="WP_210223086.1">
    <property type="nucleotide sequence ID" value="NZ_CP072801.1"/>
</dbReference>
<keyword evidence="5" id="KW-1185">Reference proteome</keyword>
<evidence type="ECO:0000256" key="3">
    <source>
        <dbReference type="SAM" id="Phobius"/>
    </source>
</evidence>
<evidence type="ECO:0000313" key="4">
    <source>
        <dbReference type="EMBL" id="QTR46763.1"/>
    </source>
</evidence>
<keyword evidence="3" id="KW-1133">Transmembrane helix</keyword>
<accession>A0ABX7WWU2</accession>
<feature type="coiled-coil region" evidence="1">
    <location>
        <begin position="93"/>
        <end position="127"/>
    </location>
</feature>
<evidence type="ECO:0000256" key="1">
    <source>
        <dbReference type="SAM" id="Coils"/>
    </source>
</evidence>
<keyword evidence="3" id="KW-0472">Membrane</keyword>
<reference evidence="4 5" key="1">
    <citation type="submission" date="2021-04" db="EMBL/GenBank/DDBJ databases">
        <title>Genomics, taxonomy and metabolism of representatives of sulfur bacteria of the genus Thiothrix: Thiothrix fructosivorans QT, Thiothrix unzii A1T and three new species, Thiothrix subterranea sp. nov., Thiothrix litoralis sp. nov. and 'Candidatus Thiothrix anitrata' sp. nov.</title>
        <authorList>
            <person name="Ravin N.V."/>
            <person name="Smolyakov D."/>
            <person name="Rudenko T.S."/>
            <person name="Mardanov A.V."/>
            <person name="Beletsky A.V."/>
            <person name="Markov N.D."/>
            <person name="Fomenkov A.I."/>
            <person name="Roberts R.J."/>
            <person name="Karnachuk O.V."/>
            <person name="Novikov A."/>
            <person name="Grabovich M.Y."/>
        </authorList>
    </citation>
    <scope>NUCLEOTIDE SEQUENCE [LARGE SCALE GENOMIC DNA]</scope>
    <source>
        <strain evidence="4 5">AS</strain>
    </source>
</reference>
<name>A0ABX7WWU2_9GAMM</name>
<evidence type="ECO:0000256" key="2">
    <source>
        <dbReference type="SAM" id="MobiDB-lite"/>
    </source>
</evidence>
<keyword evidence="3" id="KW-0812">Transmembrane</keyword>
<sequence>MPNKDPITVVGILATIMLGAGGAMLYLNPTPQPPPVQTPVGFTSPFKAPPPTRVTPEPAKEAAPVSPTVSALSAPALTPDELAKLTPSERSHYDAIRQSLQKVLQQVQTLEQENTHLQQTLKQGDETNQVLDAEINKLRPTPAP</sequence>
<evidence type="ECO:0000313" key="5">
    <source>
        <dbReference type="Proteomes" id="UP000672039"/>
    </source>
</evidence>
<dbReference type="EMBL" id="CP072801">
    <property type="protein sequence ID" value="QTR46763.1"/>
    <property type="molecule type" value="Genomic_DNA"/>
</dbReference>
<feature type="transmembrane region" description="Helical" evidence="3">
    <location>
        <begin position="7"/>
        <end position="27"/>
    </location>
</feature>
<protein>
    <submittedName>
        <fullName evidence="4">Uncharacterized protein</fullName>
    </submittedName>
</protein>
<dbReference type="Proteomes" id="UP000672039">
    <property type="component" value="Chromosome"/>
</dbReference>
<gene>
    <name evidence="4" type="ORF">J9253_02070</name>
</gene>
<feature type="region of interest" description="Disordered" evidence="2">
    <location>
        <begin position="36"/>
        <end position="62"/>
    </location>
</feature>
<organism evidence="4 5">
    <name type="scientific">Thiothrix litoralis</name>
    <dbReference type="NCBI Taxonomy" id="2891210"/>
    <lineage>
        <taxon>Bacteria</taxon>
        <taxon>Pseudomonadati</taxon>
        <taxon>Pseudomonadota</taxon>
        <taxon>Gammaproteobacteria</taxon>
        <taxon>Thiotrichales</taxon>
        <taxon>Thiotrichaceae</taxon>
        <taxon>Thiothrix</taxon>
    </lineage>
</organism>